<evidence type="ECO:0000259" key="3">
    <source>
        <dbReference type="PROSITE" id="PS51371"/>
    </source>
</evidence>
<dbReference type="Gene3D" id="3.10.580.10">
    <property type="entry name" value="CBS-domain"/>
    <property type="match status" value="2"/>
</dbReference>
<dbReference type="SUPFAM" id="SSF54631">
    <property type="entry name" value="CBS-domain pair"/>
    <property type="match status" value="1"/>
</dbReference>
<organism evidence="4 5">
    <name type="scientific">Geothrix rubra</name>
    <dbReference type="NCBI Taxonomy" id="2927977"/>
    <lineage>
        <taxon>Bacteria</taxon>
        <taxon>Pseudomonadati</taxon>
        <taxon>Acidobacteriota</taxon>
        <taxon>Holophagae</taxon>
        <taxon>Holophagales</taxon>
        <taxon>Holophagaceae</taxon>
        <taxon>Geothrix</taxon>
    </lineage>
</organism>
<dbReference type="RefSeq" id="WP_285723323.1">
    <property type="nucleotide sequence ID" value="NZ_BSDD01000001.1"/>
</dbReference>
<dbReference type="GO" id="GO:0016301">
    <property type="term" value="F:kinase activity"/>
    <property type="evidence" value="ECO:0007669"/>
    <property type="project" value="UniProtKB-KW"/>
</dbReference>
<dbReference type="PROSITE" id="PS51371">
    <property type="entry name" value="CBS"/>
    <property type="match status" value="2"/>
</dbReference>
<sequence length="143" mass="16099">MSRVETWMTRNPITIEADASMIEAIHLMREKGIRRLPVMEKGRFVGLVTDRMMKDYAPGKATSLDTWEVHYLLSKTPVREVMNPHPHTVTPDVELGVAAQLFLDHKLYGLCVVDHEGNLVGIMSVGDMLRAMVEFCRASGTCK</sequence>
<comment type="caution">
    <text evidence="4">The sequence shown here is derived from an EMBL/GenBank/DDBJ whole genome shotgun (WGS) entry which is preliminary data.</text>
</comment>
<gene>
    <name evidence="4" type="ORF">GETHPA_08590</name>
</gene>
<feature type="domain" description="CBS" evidence="3">
    <location>
        <begin position="82"/>
        <end position="139"/>
    </location>
</feature>
<feature type="domain" description="CBS" evidence="3">
    <location>
        <begin position="8"/>
        <end position="66"/>
    </location>
</feature>
<dbReference type="CDD" id="cd04584">
    <property type="entry name" value="CBS_pair_AcuB_like"/>
    <property type="match status" value="1"/>
</dbReference>
<keyword evidence="4" id="KW-0418">Kinase</keyword>
<accession>A0ABQ5Q4U7</accession>
<protein>
    <submittedName>
        <fullName evidence="4">Histidine kinase</fullName>
    </submittedName>
</protein>
<dbReference type="InterPro" id="IPR051257">
    <property type="entry name" value="Diverse_CBS-Domain"/>
</dbReference>
<keyword evidence="4" id="KW-0808">Transferase</keyword>
<evidence type="ECO:0000256" key="2">
    <source>
        <dbReference type="PROSITE-ProRule" id="PRU00703"/>
    </source>
</evidence>
<evidence type="ECO:0000256" key="1">
    <source>
        <dbReference type="ARBA" id="ARBA00023122"/>
    </source>
</evidence>
<dbReference type="Pfam" id="PF00571">
    <property type="entry name" value="CBS"/>
    <property type="match status" value="2"/>
</dbReference>
<dbReference type="PANTHER" id="PTHR43080">
    <property type="entry name" value="CBS DOMAIN-CONTAINING PROTEIN CBSX3, MITOCHONDRIAL"/>
    <property type="match status" value="1"/>
</dbReference>
<dbReference type="Proteomes" id="UP001165089">
    <property type="component" value="Unassembled WGS sequence"/>
</dbReference>
<evidence type="ECO:0000313" key="5">
    <source>
        <dbReference type="Proteomes" id="UP001165089"/>
    </source>
</evidence>
<keyword evidence="1 2" id="KW-0129">CBS domain</keyword>
<evidence type="ECO:0000313" key="4">
    <source>
        <dbReference type="EMBL" id="GLH69326.1"/>
    </source>
</evidence>
<name>A0ABQ5Q4U7_9BACT</name>
<proteinExistence type="predicted"/>
<dbReference type="InterPro" id="IPR000644">
    <property type="entry name" value="CBS_dom"/>
</dbReference>
<reference evidence="4 5" key="1">
    <citation type="journal article" date="2023" name="Antonie Van Leeuwenhoek">
        <title>Mesoterricola silvestris gen. nov., sp. nov., Mesoterricola sediminis sp. nov., Geothrix oryzae sp. nov., Geothrix edaphica sp. nov., Geothrix rubra sp. nov., and Geothrix limicola sp. nov., six novel members of Acidobacteriota isolated from soils.</title>
        <authorList>
            <person name="Itoh H."/>
            <person name="Sugisawa Y."/>
            <person name="Mise K."/>
            <person name="Xu Z."/>
            <person name="Kuniyasu M."/>
            <person name="Ushijima N."/>
            <person name="Kawano K."/>
            <person name="Kobayashi E."/>
            <person name="Shiratori Y."/>
            <person name="Masuda Y."/>
            <person name="Senoo K."/>
        </authorList>
    </citation>
    <scope>NUCLEOTIDE SEQUENCE [LARGE SCALE GENOMIC DNA]</scope>
    <source>
        <strain evidence="4 5">Red803</strain>
    </source>
</reference>
<dbReference type="PANTHER" id="PTHR43080:SF2">
    <property type="entry name" value="CBS DOMAIN-CONTAINING PROTEIN"/>
    <property type="match status" value="1"/>
</dbReference>
<dbReference type="EMBL" id="BSDD01000001">
    <property type="protein sequence ID" value="GLH69326.1"/>
    <property type="molecule type" value="Genomic_DNA"/>
</dbReference>
<keyword evidence="5" id="KW-1185">Reference proteome</keyword>
<dbReference type="InterPro" id="IPR046342">
    <property type="entry name" value="CBS_dom_sf"/>
</dbReference>
<dbReference type="SMART" id="SM00116">
    <property type="entry name" value="CBS"/>
    <property type="match status" value="2"/>
</dbReference>